<accession>A0ABD1XTK1</accession>
<feature type="coiled-coil region" evidence="1">
    <location>
        <begin position="410"/>
        <end position="444"/>
    </location>
</feature>
<dbReference type="SUPFAM" id="SSF81296">
    <property type="entry name" value="E set domains"/>
    <property type="match status" value="1"/>
</dbReference>
<proteinExistence type="predicted"/>
<keyword evidence="1" id="KW-0175">Coiled coil</keyword>
<dbReference type="PANTHER" id="PTHR47434">
    <property type="entry name" value="PROTEIN PTST HOMOLOG 3, CHLOROPLASTIC"/>
    <property type="match status" value="1"/>
</dbReference>
<feature type="domain" description="AMP-activated protein kinase glycogen-binding" evidence="3">
    <location>
        <begin position="476"/>
        <end position="565"/>
    </location>
</feature>
<dbReference type="CDD" id="cd02859">
    <property type="entry name" value="E_set_AMPKbeta_like_N"/>
    <property type="match status" value="1"/>
</dbReference>
<evidence type="ECO:0000256" key="2">
    <source>
        <dbReference type="SAM" id="MobiDB-lite"/>
    </source>
</evidence>
<feature type="region of interest" description="Disordered" evidence="2">
    <location>
        <begin position="222"/>
        <end position="246"/>
    </location>
</feature>
<dbReference type="PANTHER" id="PTHR47434:SF2">
    <property type="entry name" value="PROTEIN PTST HOMOLOG 3, CHLOROPLASTIC"/>
    <property type="match status" value="1"/>
</dbReference>
<dbReference type="Proteomes" id="UP001605036">
    <property type="component" value="Unassembled WGS sequence"/>
</dbReference>
<evidence type="ECO:0000313" key="5">
    <source>
        <dbReference type="Proteomes" id="UP001605036"/>
    </source>
</evidence>
<reference evidence="4 5" key="1">
    <citation type="submission" date="2024-09" db="EMBL/GenBank/DDBJ databases">
        <title>Chromosome-scale assembly of Riccia fluitans.</title>
        <authorList>
            <person name="Paukszto L."/>
            <person name="Sawicki J."/>
            <person name="Karawczyk K."/>
            <person name="Piernik-Szablinska J."/>
            <person name="Szczecinska M."/>
            <person name="Mazdziarz M."/>
        </authorList>
    </citation>
    <scope>NUCLEOTIDE SEQUENCE [LARGE SCALE GENOMIC DNA]</scope>
    <source>
        <strain evidence="4">Rf_01</strain>
        <tissue evidence="4">Aerial parts of the thallus</tissue>
    </source>
</reference>
<organism evidence="4 5">
    <name type="scientific">Riccia fluitans</name>
    <dbReference type="NCBI Taxonomy" id="41844"/>
    <lineage>
        <taxon>Eukaryota</taxon>
        <taxon>Viridiplantae</taxon>
        <taxon>Streptophyta</taxon>
        <taxon>Embryophyta</taxon>
        <taxon>Marchantiophyta</taxon>
        <taxon>Marchantiopsida</taxon>
        <taxon>Marchantiidae</taxon>
        <taxon>Marchantiales</taxon>
        <taxon>Ricciaceae</taxon>
        <taxon>Riccia</taxon>
    </lineage>
</organism>
<comment type="caution">
    <text evidence="4">The sequence shown here is derived from an EMBL/GenBank/DDBJ whole genome shotgun (WGS) entry which is preliminary data.</text>
</comment>
<dbReference type="InterPro" id="IPR032640">
    <property type="entry name" value="AMPK1_CBM"/>
</dbReference>
<protein>
    <recommendedName>
        <fullName evidence="3">AMP-activated protein kinase glycogen-binding domain-containing protein</fullName>
    </recommendedName>
</protein>
<dbReference type="AlphaFoldDB" id="A0ABD1XTK1"/>
<dbReference type="InterPro" id="IPR013783">
    <property type="entry name" value="Ig-like_fold"/>
</dbReference>
<gene>
    <name evidence="4" type="ORF">R1flu_023807</name>
</gene>
<feature type="compositionally biased region" description="Low complexity" evidence="2">
    <location>
        <begin position="63"/>
        <end position="74"/>
    </location>
</feature>
<dbReference type="Gene3D" id="2.60.40.10">
    <property type="entry name" value="Immunoglobulins"/>
    <property type="match status" value="1"/>
</dbReference>
<keyword evidence="5" id="KW-1185">Reference proteome</keyword>
<dbReference type="Pfam" id="PF16561">
    <property type="entry name" value="AMPK1_CBM"/>
    <property type="match status" value="1"/>
</dbReference>
<feature type="region of interest" description="Disordered" evidence="2">
    <location>
        <begin position="288"/>
        <end position="333"/>
    </location>
</feature>
<dbReference type="EMBL" id="JBHFFA010000007">
    <property type="protein sequence ID" value="KAL2612115.1"/>
    <property type="molecule type" value="Genomic_DNA"/>
</dbReference>
<dbReference type="InterPro" id="IPR014756">
    <property type="entry name" value="Ig_E-set"/>
</dbReference>
<feature type="region of interest" description="Disordered" evidence="2">
    <location>
        <begin position="62"/>
        <end position="87"/>
    </location>
</feature>
<name>A0ABD1XTK1_9MARC</name>
<sequence length="566" mass="62534">MAAMSLEFAWTTFRAVNNCGEGRVGCRMVSSILGKERVAFGYLGTKDDGNSGIRLVWVASVNPSGSSSKQPKASAKSRRRSEGPSESDLKLVRELKEFINTFDLPPTEVPTTKELMRNGRQDLANAVRRRGYKTVAGLLGFALEVEAAGIYSVDVAKGIEFRSTARYVSEHGVLGNSSGDVQQMSNTGDDESEVLVPVGGGGSRSLSPGILLEDSAKSNGFASHTENDFRKSSAGTQALAPGVLSPEQVGHLGRTFRSKRGDHIQRQLNLVKGGGKTFDLLQNFDVDTEGKNDNFEEDGEVSPGGYTEDEHEDDDEDDEDDGSSIEGPVAHTDARFDSVEDIAAKKAAILRSRILEYFDSRKGDSMKPETIQDGWLPRQVALEQEDSVVEAHKKDVELESSQRLEGEKELERIRNLLREREEVLAEVTKELEEAKAQFSLARAKATAELVHATQLAAEREARLQAAEGALSSLKQVHLEWWGEAKHVELAGTFNGWQHRILMEPDPTSEIPKPDGSRGQMMWGTHLYLYPGVYEIKFIIDGNWQLDHRREVVMRHGNQNNVLRVEL</sequence>
<evidence type="ECO:0000313" key="4">
    <source>
        <dbReference type="EMBL" id="KAL2612115.1"/>
    </source>
</evidence>
<evidence type="ECO:0000259" key="3">
    <source>
        <dbReference type="Pfam" id="PF16561"/>
    </source>
</evidence>
<feature type="compositionally biased region" description="Acidic residues" evidence="2">
    <location>
        <begin position="307"/>
        <end position="323"/>
    </location>
</feature>
<evidence type="ECO:0000256" key="1">
    <source>
        <dbReference type="SAM" id="Coils"/>
    </source>
</evidence>